<dbReference type="GO" id="GO:0003729">
    <property type="term" value="F:mRNA binding"/>
    <property type="evidence" value="ECO:0007669"/>
    <property type="project" value="TreeGrafter"/>
</dbReference>
<dbReference type="InterPro" id="IPR013823">
    <property type="entry name" value="Ribosomal_bL12_C"/>
</dbReference>
<dbReference type="EMBL" id="CP043312">
    <property type="protein sequence ID" value="QEK39736.1"/>
    <property type="molecule type" value="Genomic_DNA"/>
</dbReference>
<dbReference type="CDD" id="cd00387">
    <property type="entry name" value="Ribosomal_L7_L12"/>
    <property type="match status" value="1"/>
</dbReference>
<reference evidence="5 6" key="1">
    <citation type="submission" date="2019-08" db="EMBL/GenBank/DDBJ databases">
        <title>Highly reduced genomes of protist endosymbionts show evolutionary convergence.</title>
        <authorList>
            <person name="George E."/>
            <person name="Husnik F."/>
            <person name="Tashyreva D."/>
            <person name="Prokopchuk G."/>
            <person name="Horak A."/>
            <person name="Kwong W.K."/>
            <person name="Lukes J."/>
            <person name="Keeling P.J."/>
        </authorList>
    </citation>
    <scope>NUCLEOTIDE SEQUENCE [LARGE SCALE GENOMIC DNA]</scope>
    <source>
        <strain evidence="5">1621</strain>
    </source>
</reference>
<evidence type="ECO:0000313" key="5">
    <source>
        <dbReference type="EMBL" id="QEK39736.1"/>
    </source>
</evidence>
<dbReference type="AlphaFoldDB" id="A0A5C0UI38"/>
<protein>
    <recommendedName>
        <fullName evidence="3">Large ribosomal subunit protein bL12</fullName>
    </recommendedName>
</protein>
<organism evidence="5 6">
    <name type="scientific">Candidatus Sneabacter namystus</name>
    <dbReference type="NCBI Taxonomy" id="2601646"/>
    <lineage>
        <taxon>Bacteria</taxon>
        <taxon>Pseudomonadati</taxon>
        <taxon>Pseudomonadota</taxon>
        <taxon>Alphaproteobacteria</taxon>
        <taxon>Rickettsiales</taxon>
        <taxon>Rickettsiaceae</taxon>
        <taxon>Rickettsieae</taxon>
        <taxon>Candidatus Sneabacter</taxon>
    </lineage>
</organism>
<dbReference type="GO" id="GO:0003735">
    <property type="term" value="F:structural constituent of ribosome"/>
    <property type="evidence" value="ECO:0007669"/>
    <property type="project" value="InterPro"/>
</dbReference>
<dbReference type="PANTHER" id="PTHR45987">
    <property type="entry name" value="39S RIBOSOMAL PROTEIN L12"/>
    <property type="match status" value="1"/>
</dbReference>
<evidence type="ECO:0000259" key="4">
    <source>
        <dbReference type="Pfam" id="PF00542"/>
    </source>
</evidence>
<dbReference type="GO" id="GO:1990904">
    <property type="term" value="C:ribonucleoprotein complex"/>
    <property type="evidence" value="ECO:0007669"/>
    <property type="project" value="UniProtKB-KW"/>
</dbReference>
<evidence type="ECO:0000313" key="6">
    <source>
        <dbReference type="Proteomes" id="UP000323844"/>
    </source>
</evidence>
<evidence type="ECO:0000256" key="2">
    <source>
        <dbReference type="ARBA" id="ARBA00023274"/>
    </source>
</evidence>
<keyword evidence="1 3" id="KW-0689">Ribosomal protein</keyword>
<gene>
    <name evidence="3 5" type="primary">rplL</name>
    <name evidence="5" type="ORF">FZC37_02240</name>
</gene>
<dbReference type="InterPro" id="IPR000206">
    <property type="entry name" value="Ribosomal_bL12"/>
</dbReference>
<comment type="subunit">
    <text evidence="3">Homodimer. Part of the ribosomal stalk of the 50S ribosomal subunit. Forms a multimeric L10(L12)X complex, where L10 forms an elongated spine to which 2 to 4 L12 dimers bind in a sequential fashion. Binds GTP-bound translation factors.</text>
</comment>
<dbReference type="GO" id="GO:0006412">
    <property type="term" value="P:translation"/>
    <property type="evidence" value="ECO:0007669"/>
    <property type="project" value="UniProtKB-UniRule"/>
</dbReference>
<dbReference type="HAMAP" id="MF_00368">
    <property type="entry name" value="Ribosomal_bL12"/>
    <property type="match status" value="1"/>
</dbReference>
<dbReference type="NCBIfam" id="TIGR00855">
    <property type="entry name" value="L12"/>
    <property type="match status" value="1"/>
</dbReference>
<dbReference type="Pfam" id="PF00542">
    <property type="entry name" value="Ribosomal_L12"/>
    <property type="match status" value="1"/>
</dbReference>
<accession>A0A5C0UI38</accession>
<evidence type="ECO:0000256" key="1">
    <source>
        <dbReference type="ARBA" id="ARBA00022980"/>
    </source>
</evidence>
<dbReference type="RefSeq" id="WP_148952097.1">
    <property type="nucleotide sequence ID" value="NZ_CP043312.1"/>
</dbReference>
<sequence>MSKSVVQSIVDQVMDMKMMDVAELVQSMTEELKKRGIDPTPVPTAVVAAASSSDSDSAAAASSFDVIIAGVGDKKMQVIKEVRTITSLGLKEAKDLVDSAPGALVKSALSTEEANKVKEQLESAGAQITLKASA</sequence>
<evidence type="ECO:0000256" key="3">
    <source>
        <dbReference type="HAMAP-Rule" id="MF_00368"/>
    </source>
</evidence>
<proteinExistence type="inferred from homology"/>
<dbReference type="Gene3D" id="3.30.1390.10">
    <property type="match status" value="1"/>
</dbReference>
<dbReference type="PANTHER" id="PTHR45987:SF4">
    <property type="entry name" value="LARGE RIBOSOMAL SUBUNIT PROTEIN BL12M"/>
    <property type="match status" value="1"/>
</dbReference>
<dbReference type="OrthoDB" id="9811748at2"/>
<keyword evidence="2 3" id="KW-0687">Ribonucleoprotein</keyword>
<feature type="domain" description="Large ribosomal subunit protein bL12 C-terminal" evidence="4">
    <location>
        <begin position="64"/>
        <end position="131"/>
    </location>
</feature>
<keyword evidence="6" id="KW-1185">Reference proteome</keyword>
<dbReference type="SUPFAM" id="SSF54736">
    <property type="entry name" value="ClpS-like"/>
    <property type="match status" value="1"/>
</dbReference>
<name>A0A5C0UI38_9RICK</name>
<comment type="similarity">
    <text evidence="3">Belongs to the bacterial ribosomal protein bL12 family.</text>
</comment>
<dbReference type="KEGG" id="snay:FZC37_02240"/>
<dbReference type="GO" id="GO:0005840">
    <property type="term" value="C:ribosome"/>
    <property type="evidence" value="ECO:0007669"/>
    <property type="project" value="UniProtKB-KW"/>
</dbReference>
<dbReference type="FunFam" id="3.30.1390.10:FF:000001">
    <property type="entry name" value="50S ribosomal protein L7/L12"/>
    <property type="match status" value="1"/>
</dbReference>
<comment type="function">
    <text evidence="3">Forms part of the ribosomal stalk which helps the ribosome interact with GTP-bound translation factors. Is thus essential for accurate translation.</text>
</comment>
<dbReference type="InterPro" id="IPR014719">
    <property type="entry name" value="Ribosomal_bL12_C/ClpS-like"/>
</dbReference>
<dbReference type="Proteomes" id="UP000323844">
    <property type="component" value="Chromosome"/>
</dbReference>